<dbReference type="PANTHER" id="PTHR41523">
    <property type="entry name" value="TWO-COMPONENT SYSTEM SENSOR PROTEIN"/>
    <property type="match status" value="1"/>
</dbReference>
<comment type="caution">
    <text evidence="11">The sequence shown here is derived from an EMBL/GenBank/DDBJ whole genome shotgun (WGS) entry which is preliminary data.</text>
</comment>
<feature type="repeat" description="TPR" evidence="8">
    <location>
        <begin position="135"/>
        <end position="168"/>
    </location>
</feature>
<dbReference type="SMART" id="SM00387">
    <property type="entry name" value="HATPase_c"/>
    <property type="match status" value="1"/>
</dbReference>
<dbReference type="SUPFAM" id="SSF55874">
    <property type="entry name" value="ATPase domain of HSP90 chaperone/DNA topoisomerase II/histidine kinase"/>
    <property type="match status" value="1"/>
</dbReference>
<evidence type="ECO:0000259" key="10">
    <source>
        <dbReference type="SMART" id="SM00387"/>
    </source>
</evidence>
<protein>
    <recommendedName>
        <fullName evidence="2">histidine kinase</fullName>
        <ecNumber evidence="2">2.7.13.3</ecNumber>
    </recommendedName>
</protein>
<evidence type="ECO:0000256" key="8">
    <source>
        <dbReference type="PROSITE-ProRule" id="PRU00339"/>
    </source>
</evidence>
<evidence type="ECO:0000313" key="11">
    <source>
        <dbReference type="EMBL" id="TXB66994.1"/>
    </source>
</evidence>
<dbReference type="GO" id="GO:0005524">
    <property type="term" value="F:ATP binding"/>
    <property type="evidence" value="ECO:0007669"/>
    <property type="project" value="UniProtKB-KW"/>
</dbReference>
<dbReference type="InterPro" id="IPR036890">
    <property type="entry name" value="HATPase_C_sf"/>
</dbReference>
<dbReference type="Gene3D" id="1.25.40.10">
    <property type="entry name" value="Tetratricopeptide repeat domain"/>
    <property type="match status" value="2"/>
</dbReference>
<accession>A0A5C6RY48</accession>
<keyword evidence="9" id="KW-1133">Transmembrane helix</keyword>
<keyword evidence="9" id="KW-0472">Membrane</keyword>
<keyword evidence="6" id="KW-0418">Kinase</keyword>
<evidence type="ECO:0000313" key="12">
    <source>
        <dbReference type="Proteomes" id="UP000321721"/>
    </source>
</evidence>
<feature type="transmembrane region" description="Helical" evidence="9">
    <location>
        <begin position="373"/>
        <end position="392"/>
    </location>
</feature>
<evidence type="ECO:0000256" key="6">
    <source>
        <dbReference type="ARBA" id="ARBA00022777"/>
    </source>
</evidence>
<organism evidence="11 12">
    <name type="scientific">Vicingus serpentipes</name>
    <dbReference type="NCBI Taxonomy" id="1926625"/>
    <lineage>
        <taxon>Bacteria</taxon>
        <taxon>Pseudomonadati</taxon>
        <taxon>Bacteroidota</taxon>
        <taxon>Flavobacteriia</taxon>
        <taxon>Flavobacteriales</taxon>
        <taxon>Vicingaceae</taxon>
        <taxon>Vicingus</taxon>
    </lineage>
</organism>
<dbReference type="SUPFAM" id="SSF48452">
    <property type="entry name" value="TPR-like"/>
    <property type="match status" value="1"/>
</dbReference>
<name>A0A5C6RY48_9FLAO</name>
<keyword evidence="9" id="KW-0812">Transmembrane</keyword>
<dbReference type="InterPro" id="IPR019734">
    <property type="entry name" value="TPR_rpt"/>
</dbReference>
<reference evidence="11 12" key="1">
    <citation type="submission" date="2019-08" db="EMBL/GenBank/DDBJ databases">
        <title>Genome of Vicingus serpentipes NCIMB 15042.</title>
        <authorList>
            <person name="Bowman J.P."/>
        </authorList>
    </citation>
    <scope>NUCLEOTIDE SEQUENCE [LARGE SCALE GENOMIC DNA]</scope>
    <source>
        <strain evidence="11 12">NCIMB 15042</strain>
    </source>
</reference>
<keyword evidence="8" id="KW-0802">TPR repeat</keyword>
<dbReference type="GO" id="GO:0004673">
    <property type="term" value="F:protein histidine kinase activity"/>
    <property type="evidence" value="ECO:0007669"/>
    <property type="project" value="UniProtKB-EC"/>
</dbReference>
<dbReference type="Pfam" id="PF02518">
    <property type="entry name" value="HATPase_c"/>
    <property type="match status" value="1"/>
</dbReference>
<evidence type="ECO:0000256" key="3">
    <source>
        <dbReference type="ARBA" id="ARBA00022553"/>
    </source>
</evidence>
<feature type="repeat" description="TPR" evidence="8">
    <location>
        <begin position="95"/>
        <end position="128"/>
    </location>
</feature>
<evidence type="ECO:0000256" key="7">
    <source>
        <dbReference type="ARBA" id="ARBA00022840"/>
    </source>
</evidence>
<keyword evidence="3" id="KW-0597">Phosphoprotein</keyword>
<dbReference type="Proteomes" id="UP000321721">
    <property type="component" value="Unassembled WGS sequence"/>
</dbReference>
<dbReference type="EC" id="2.7.13.3" evidence="2"/>
<dbReference type="OrthoDB" id="9767435at2"/>
<dbReference type="InterPro" id="IPR011495">
    <property type="entry name" value="Sig_transdc_His_kin_sub2_dim/P"/>
</dbReference>
<gene>
    <name evidence="11" type="ORF">FRY74_02080</name>
</gene>
<dbReference type="PROSITE" id="PS50005">
    <property type="entry name" value="TPR"/>
    <property type="match status" value="4"/>
</dbReference>
<feature type="repeat" description="TPR" evidence="8">
    <location>
        <begin position="215"/>
        <end position="248"/>
    </location>
</feature>
<dbReference type="InterPro" id="IPR011990">
    <property type="entry name" value="TPR-like_helical_dom_sf"/>
</dbReference>
<keyword evidence="5" id="KW-0547">Nucleotide-binding</keyword>
<dbReference type="Pfam" id="PF07568">
    <property type="entry name" value="HisKA_2"/>
    <property type="match status" value="1"/>
</dbReference>
<dbReference type="Gene3D" id="3.30.450.20">
    <property type="entry name" value="PAS domain"/>
    <property type="match status" value="1"/>
</dbReference>
<feature type="domain" description="Histidine kinase/HSP90-like ATPase" evidence="10">
    <location>
        <begin position="520"/>
        <end position="618"/>
    </location>
</feature>
<dbReference type="InterPro" id="IPR003594">
    <property type="entry name" value="HATPase_dom"/>
</dbReference>
<dbReference type="Pfam" id="PF13424">
    <property type="entry name" value="TPR_12"/>
    <property type="match status" value="3"/>
</dbReference>
<proteinExistence type="predicted"/>
<dbReference type="EMBL" id="VOOS01000001">
    <property type="protein sequence ID" value="TXB66994.1"/>
    <property type="molecule type" value="Genomic_DNA"/>
</dbReference>
<keyword evidence="7" id="KW-0067">ATP-binding</keyword>
<evidence type="ECO:0000256" key="1">
    <source>
        <dbReference type="ARBA" id="ARBA00000085"/>
    </source>
</evidence>
<dbReference type="SMART" id="SM00028">
    <property type="entry name" value="TPR"/>
    <property type="match status" value="5"/>
</dbReference>
<keyword evidence="4" id="KW-0808">Transferase</keyword>
<evidence type="ECO:0000256" key="4">
    <source>
        <dbReference type="ARBA" id="ARBA00022679"/>
    </source>
</evidence>
<dbReference type="AlphaFoldDB" id="A0A5C6RY48"/>
<comment type="catalytic activity">
    <reaction evidence="1">
        <text>ATP + protein L-histidine = ADP + protein N-phospho-L-histidine.</text>
        <dbReference type="EC" id="2.7.13.3"/>
    </reaction>
</comment>
<feature type="repeat" description="TPR" evidence="8">
    <location>
        <begin position="175"/>
        <end position="208"/>
    </location>
</feature>
<keyword evidence="12" id="KW-1185">Reference proteome</keyword>
<evidence type="ECO:0000256" key="9">
    <source>
        <dbReference type="SAM" id="Phobius"/>
    </source>
</evidence>
<evidence type="ECO:0000256" key="5">
    <source>
        <dbReference type="ARBA" id="ARBA00022741"/>
    </source>
</evidence>
<dbReference type="PANTHER" id="PTHR41523:SF8">
    <property type="entry name" value="ETHYLENE RESPONSE SENSOR PROTEIN"/>
    <property type="match status" value="1"/>
</dbReference>
<evidence type="ECO:0000256" key="2">
    <source>
        <dbReference type="ARBA" id="ARBA00012438"/>
    </source>
</evidence>
<dbReference type="Gene3D" id="3.30.565.10">
    <property type="entry name" value="Histidine kinase-like ATPase, C-terminal domain"/>
    <property type="match status" value="1"/>
</dbReference>
<sequence>MRMSQLILVIILISSTAFGSDFLINSKIDSLSHLIKENEHDTLKVKALIALSEILYISDLDTVINLSEEVTLICNANLENDLIASERRSFLMAKSAAYNNIGFIYDDKGDVIKALEYYHKSLSIREELDDKKGIAVSLNNIGIIYIKQGEPEQALEYYLKSLKVKQQLEDYKSMATSLNNIAAVYKELGNPEKAIEYYTKSLLIREEIKDEKGIAVTLNNIGTLYKDRGSLDTALNYYAKALDIREKIGDDRGLTNTLSNIGRVAFLKENYLQAEKYGIKALDVANNLGYLERIKDASYLLSEVYEQQKKWEKAFEMKSLYILIKDSVKNKKTELELIKQKSKYDLEKVIKEKEILTKENDIKTLLNAKNRTLAIAFILAFILALAIIFFIYRENKKKDLINNLLSKQKEDALKQNDDKIVLLKEIHHRVKNSLQVVSSLIRLQSSEVDDVKVVKMFEETQNRVLSIAKLHEQLYSSENLKEIDIKQHFLPLINDLVEEYKVATKIDLDLNIVEVKMGAETLVPLGLIINEMISNSLKYAFKDRDTGVIKIHINYIEKKTYEMIIGDNGIGMSKDFNFENSNSLGTQLIQIFTEQLNGSIERLKEEGTVFRIIFEKQEK</sequence>